<gene>
    <name evidence="2" type="ORF">HK413_07315</name>
</gene>
<dbReference type="Pfam" id="PF12867">
    <property type="entry name" value="DinB_2"/>
    <property type="match status" value="1"/>
</dbReference>
<sequence>MDRPNTGDHAAFYDRYVDLVNDEPILETLEKLKTSTYDFFCSLTNEQANYAYAPGKWTIKEVAGHLTDAERTFAYRAFAFSRGQSELPGFDENEYVEKATFNTRTLQDLAAEFKAAREANLYMLRSLTEDQLNMVGAANNANIKINSILYIMAGHELHHLNILKGRYGV</sequence>
<dbReference type="RefSeq" id="WP_175269696.1">
    <property type="nucleotide sequence ID" value="NZ_JABFCR010000027.1"/>
</dbReference>
<evidence type="ECO:0000313" key="2">
    <source>
        <dbReference type="EMBL" id="NNU34013.1"/>
    </source>
</evidence>
<dbReference type="Proteomes" id="UP000566071">
    <property type="component" value="Unassembled WGS sequence"/>
</dbReference>
<reference evidence="2 3" key="1">
    <citation type="submission" date="2020-05" db="EMBL/GenBank/DDBJ databases">
        <authorList>
            <person name="Khan S.A."/>
            <person name="Jeon C.O."/>
            <person name="Chun B.H."/>
        </authorList>
    </citation>
    <scope>NUCLEOTIDE SEQUENCE [LARGE SCALE GENOMIC DNA]</scope>
    <source>
        <strain evidence="2 3">S1162</strain>
    </source>
</reference>
<evidence type="ECO:0000259" key="1">
    <source>
        <dbReference type="Pfam" id="PF12867"/>
    </source>
</evidence>
<dbReference type="InterPro" id="IPR034660">
    <property type="entry name" value="DinB/YfiT-like"/>
</dbReference>
<protein>
    <submittedName>
        <fullName evidence="2">DinB family protein</fullName>
    </submittedName>
</protein>
<accession>A0ABX1W227</accession>
<proteinExistence type="predicted"/>
<name>A0ABX1W227_9SPHI</name>
<keyword evidence="3" id="KW-1185">Reference proteome</keyword>
<feature type="domain" description="DinB-like" evidence="1">
    <location>
        <begin position="35"/>
        <end position="162"/>
    </location>
</feature>
<dbReference type="Gene3D" id="1.20.120.450">
    <property type="entry name" value="dinb family like domain"/>
    <property type="match status" value="1"/>
</dbReference>
<evidence type="ECO:0000313" key="3">
    <source>
        <dbReference type="Proteomes" id="UP000566071"/>
    </source>
</evidence>
<dbReference type="InterPro" id="IPR024775">
    <property type="entry name" value="DinB-like"/>
</dbReference>
<comment type="caution">
    <text evidence="2">The sequence shown here is derived from an EMBL/GenBank/DDBJ whole genome shotgun (WGS) entry which is preliminary data.</text>
</comment>
<organism evidence="2 3">
    <name type="scientific">Mucilaginibacter humi</name>
    <dbReference type="NCBI Taxonomy" id="2732510"/>
    <lineage>
        <taxon>Bacteria</taxon>
        <taxon>Pseudomonadati</taxon>
        <taxon>Bacteroidota</taxon>
        <taxon>Sphingobacteriia</taxon>
        <taxon>Sphingobacteriales</taxon>
        <taxon>Sphingobacteriaceae</taxon>
        <taxon>Mucilaginibacter</taxon>
    </lineage>
</organism>
<dbReference type="EMBL" id="JABFCR010000027">
    <property type="protein sequence ID" value="NNU34013.1"/>
    <property type="molecule type" value="Genomic_DNA"/>
</dbReference>
<dbReference type="SUPFAM" id="SSF109854">
    <property type="entry name" value="DinB/YfiT-like putative metalloenzymes"/>
    <property type="match status" value="1"/>
</dbReference>